<keyword evidence="3" id="KW-0328">Glycosyltransferase</keyword>
<dbReference type="PANTHER" id="PTHR43025">
    <property type="entry name" value="MONOGALACTOSYLDIACYLGLYCEROL SYNTHASE"/>
    <property type="match status" value="1"/>
</dbReference>
<dbReference type="Pfam" id="PF04101">
    <property type="entry name" value="Glyco_tran_28_C"/>
    <property type="match status" value="1"/>
</dbReference>
<sequence length="336" mass="35397">MRAVWPDTEVTEVETVAGSPRRTRLLEVAYRVVMRRAPVLYGVAYDVLRRRPRVAAVFQRLGAPATARALRPVLRRHAPDLVVCTYPVTSGGLALLRRRGELTARTVAVVTDAAVHPFWVWPDVDETWTMLDAAADAVRELAPDAAVRVVPPAVDPRFTPAPPPAREVGHPGLTVLVTGGSLAFGRLDAVVDAVLAAGDGVRAVVLCGRHEALRQALAARRDPRVRALGWTDAVPAEMAAADVVVTTGGGMIASEALAVGRPLLFVTPVRGHGRACAAALAAAGLALVCPRPADATRVVADLLADPARREGLAAAARGFSGRDLDGELAALARRTV</sequence>
<evidence type="ECO:0000256" key="2">
    <source>
        <dbReference type="ARBA" id="ARBA00006962"/>
    </source>
</evidence>
<accession>A0A2U1F8T0</accession>
<dbReference type="Pfam" id="PF06925">
    <property type="entry name" value="MGDG_synth"/>
    <property type="match status" value="1"/>
</dbReference>
<reference evidence="7 8" key="1">
    <citation type="submission" date="2018-04" db="EMBL/GenBank/DDBJ databases">
        <title>Genomic Encyclopedia of Type Strains, Phase IV (KMG-IV): sequencing the most valuable type-strain genomes for metagenomic binning, comparative biology and taxonomic classification.</title>
        <authorList>
            <person name="Goeker M."/>
        </authorList>
    </citation>
    <scope>NUCLEOTIDE SEQUENCE [LARGE SCALE GENOMIC DNA]</scope>
    <source>
        <strain evidence="7 8">DSM 45771</strain>
    </source>
</reference>
<gene>
    <name evidence="7" type="ORF">C8D89_108189</name>
</gene>
<protein>
    <submittedName>
        <fullName evidence="7">Processive 1,2-diacylglycerol beta-glucosyltransferase</fullName>
    </submittedName>
</protein>
<keyword evidence="4 7" id="KW-0808">Transferase</keyword>
<dbReference type="Proteomes" id="UP000245639">
    <property type="component" value="Unassembled WGS sequence"/>
</dbReference>
<comment type="caution">
    <text evidence="7">The sequence shown here is derived from an EMBL/GenBank/DDBJ whole genome shotgun (WGS) entry which is preliminary data.</text>
</comment>
<evidence type="ECO:0000256" key="4">
    <source>
        <dbReference type="ARBA" id="ARBA00022679"/>
    </source>
</evidence>
<name>A0A2U1F8T0_9PSEU</name>
<dbReference type="EMBL" id="QEKW01000008">
    <property type="protein sequence ID" value="PVZ08592.1"/>
    <property type="molecule type" value="Genomic_DNA"/>
</dbReference>
<dbReference type="Gene3D" id="3.40.50.2000">
    <property type="entry name" value="Glycogen Phosphorylase B"/>
    <property type="match status" value="2"/>
</dbReference>
<dbReference type="GO" id="GO:0009247">
    <property type="term" value="P:glycolipid biosynthetic process"/>
    <property type="evidence" value="ECO:0007669"/>
    <property type="project" value="InterPro"/>
</dbReference>
<dbReference type="GO" id="GO:0016758">
    <property type="term" value="F:hexosyltransferase activity"/>
    <property type="evidence" value="ECO:0007669"/>
    <property type="project" value="InterPro"/>
</dbReference>
<evidence type="ECO:0000256" key="3">
    <source>
        <dbReference type="ARBA" id="ARBA00022676"/>
    </source>
</evidence>
<feature type="domain" description="Diacylglycerol glucosyltransferase N-terminal" evidence="6">
    <location>
        <begin position="23"/>
        <end position="129"/>
    </location>
</feature>
<dbReference type="SUPFAM" id="SSF53756">
    <property type="entry name" value="UDP-Glycosyltransferase/glycogen phosphorylase"/>
    <property type="match status" value="1"/>
</dbReference>
<dbReference type="InterPro" id="IPR007235">
    <property type="entry name" value="Glyco_trans_28_C"/>
</dbReference>
<comment type="similarity">
    <text evidence="2">Belongs to the glycosyltransferase 28 family.</text>
</comment>
<keyword evidence="8" id="KW-1185">Reference proteome</keyword>
<dbReference type="InterPro" id="IPR050519">
    <property type="entry name" value="Glycosyltransf_28_UgtP"/>
</dbReference>
<evidence type="ECO:0000259" key="6">
    <source>
        <dbReference type="Pfam" id="PF06925"/>
    </source>
</evidence>
<comment type="subcellular location">
    <subcellularLocation>
        <location evidence="1">Membrane</location>
    </subcellularLocation>
</comment>
<proteinExistence type="inferred from homology"/>
<dbReference type="AlphaFoldDB" id="A0A2U1F8T0"/>
<dbReference type="PANTHER" id="PTHR43025:SF3">
    <property type="entry name" value="MONOGALACTOSYLDIACYLGLYCEROL SYNTHASE 1, CHLOROPLASTIC"/>
    <property type="match status" value="1"/>
</dbReference>
<dbReference type="InterPro" id="IPR009695">
    <property type="entry name" value="Diacylglyc_glucosyltr_N"/>
</dbReference>
<evidence type="ECO:0000256" key="1">
    <source>
        <dbReference type="ARBA" id="ARBA00004370"/>
    </source>
</evidence>
<evidence type="ECO:0000313" key="8">
    <source>
        <dbReference type="Proteomes" id="UP000245639"/>
    </source>
</evidence>
<evidence type="ECO:0000313" key="7">
    <source>
        <dbReference type="EMBL" id="PVZ08592.1"/>
    </source>
</evidence>
<evidence type="ECO:0000259" key="5">
    <source>
        <dbReference type="Pfam" id="PF04101"/>
    </source>
</evidence>
<dbReference type="GO" id="GO:0016020">
    <property type="term" value="C:membrane"/>
    <property type="evidence" value="ECO:0007669"/>
    <property type="project" value="UniProtKB-SubCell"/>
</dbReference>
<organism evidence="7 8">
    <name type="scientific">Actinomycetospora cinnamomea</name>
    <dbReference type="NCBI Taxonomy" id="663609"/>
    <lineage>
        <taxon>Bacteria</taxon>
        <taxon>Bacillati</taxon>
        <taxon>Actinomycetota</taxon>
        <taxon>Actinomycetes</taxon>
        <taxon>Pseudonocardiales</taxon>
        <taxon>Pseudonocardiaceae</taxon>
        <taxon>Actinomycetospora</taxon>
    </lineage>
</organism>
<feature type="domain" description="Glycosyl transferase family 28 C-terminal" evidence="5">
    <location>
        <begin position="174"/>
        <end position="290"/>
    </location>
</feature>